<gene>
    <name evidence="2" type="ORF">BN11_5010003</name>
</gene>
<keyword evidence="1" id="KW-0812">Transmembrane</keyword>
<sequence length="31" mass="3450">MSAHSRNDIMRRWALVVGALAGYVAGFSWRA</sequence>
<keyword evidence="1" id="KW-1133">Transmembrane helix</keyword>
<evidence type="ECO:0000313" key="2">
    <source>
        <dbReference type="EMBL" id="CCH75063.1"/>
    </source>
</evidence>
<name>W6JZM2_9MICO</name>
<evidence type="ECO:0000256" key="1">
    <source>
        <dbReference type="SAM" id="Phobius"/>
    </source>
</evidence>
<feature type="transmembrane region" description="Helical" evidence="1">
    <location>
        <begin position="12"/>
        <end position="29"/>
    </location>
</feature>
<dbReference type="EMBL" id="CAJA01000448">
    <property type="protein sequence ID" value="CCH75063.1"/>
    <property type="molecule type" value="Genomic_DNA"/>
</dbReference>
<reference evidence="2 3" key="1">
    <citation type="journal article" date="2013" name="ISME J.">
        <title>A metabolic model for members of the genus Tetrasphaera involved in enhanced biological phosphorus removal.</title>
        <authorList>
            <person name="Kristiansen R."/>
            <person name="Nguyen H.T.T."/>
            <person name="Saunders A.M."/>
            <person name="Nielsen J.L."/>
            <person name="Wimmer R."/>
            <person name="Le V.Q."/>
            <person name="McIlroy S.J."/>
            <person name="Petrovski S."/>
            <person name="Seviour R.J."/>
            <person name="Calteau A."/>
            <person name="Nielsen K.L."/>
            <person name="Nielsen P.H."/>
        </authorList>
    </citation>
    <scope>NUCLEOTIDE SEQUENCE [LARGE SCALE GENOMIC DNA]</scope>
    <source>
        <strain evidence="2 3">Ben110</strain>
    </source>
</reference>
<dbReference type="Proteomes" id="UP000035763">
    <property type="component" value="Unassembled WGS sequence"/>
</dbReference>
<proteinExistence type="predicted"/>
<organism evidence="2 3">
    <name type="scientific">Nostocoides australiense Ben110</name>
    <dbReference type="NCBI Taxonomy" id="1193182"/>
    <lineage>
        <taxon>Bacteria</taxon>
        <taxon>Bacillati</taxon>
        <taxon>Actinomycetota</taxon>
        <taxon>Actinomycetes</taxon>
        <taxon>Micrococcales</taxon>
        <taxon>Intrasporangiaceae</taxon>
        <taxon>Nostocoides</taxon>
    </lineage>
</organism>
<keyword evidence="3" id="KW-1185">Reference proteome</keyword>
<comment type="caution">
    <text evidence="2">The sequence shown here is derived from an EMBL/GenBank/DDBJ whole genome shotgun (WGS) entry which is preliminary data.</text>
</comment>
<protein>
    <submittedName>
        <fullName evidence="2">Uncharacterized protein</fullName>
    </submittedName>
</protein>
<dbReference type="AlphaFoldDB" id="W6JZM2"/>
<keyword evidence="1" id="KW-0472">Membrane</keyword>
<evidence type="ECO:0000313" key="3">
    <source>
        <dbReference type="Proteomes" id="UP000035763"/>
    </source>
</evidence>
<accession>W6JZM2</accession>